<gene>
    <name evidence="1" type="ORF">PGIGA_G00173830</name>
</gene>
<dbReference type="EMBL" id="CM040481">
    <property type="protein sequence ID" value="MCI4394866.1"/>
    <property type="molecule type" value="Genomic_DNA"/>
</dbReference>
<name>A0ACC5XVC5_PANGG</name>
<proteinExistence type="predicted"/>
<dbReference type="Proteomes" id="UP000829447">
    <property type="component" value="Linkage Group LG28"/>
</dbReference>
<comment type="caution">
    <text evidence="1">The sequence shown here is derived from an EMBL/GenBank/DDBJ whole genome shotgun (WGS) entry which is preliminary data.</text>
</comment>
<keyword evidence="2" id="KW-1185">Reference proteome</keyword>
<accession>A0ACC5XVC5</accession>
<organism evidence="1 2">
    <name type="scientific">Pangasianodon gigas</name>
    <name type="common">Mekong giant catfish</name>
    <name type="synonym">Pangasius gigas</name>
    <dbReference type="NCBI Taxonomy" id="30993"/>
    <lineage>
        <taxon>Eukaryota</taxon>
        <taxon>Metazoa</taxon>
        <taxon>Chordata</taxon>
        <taxon>Craniata</taxon>
        <taxon>Vertebrata</taxon>
        <taxon>Euteleostomi</taxon>
        <taxon>Actinopterygii</taxon>
        <taxon>Neopterygii</taxon>
        <taxon>Teleostei</taxon>
        <taxon>Ostariophysi</taxon>
        <taxon>Siluriformes</taxon>
        <taxon>Pangasiidae</taxon>
        <taxon>Pangasianodon</taxon>
    </lineage>
</organism>
<evidence type="ECO:0000313" key="2">
    <source>
        <dbReference type="Proteomes" id="UP000829447"/>
    </source>
</evidence>
<protein>
    <submittedName>
        <fullName evidence="1">Uncharacterized protein</fullName>
    </submittedName>
</protein>
<evidence type="ECO:0000313" key="1">
    <source>
        <dbReference type="EMBL" id="MCI4394866.1"/>
    </source>
</evidence>
<sequence length="304" mass="34686">MPICNVGNAENLYEKLSEALSKRGIPWENVIAFNSDNASVMKGRHSSVINRLRGSQPNVQDLGCICHLVQLATGCGIKAQYTHFDKSAKRCELYKGFVEFTDSDNLKLLRYCSTRWLSLLTCIQRVLNQWDALQAYFDSHEEVERNAKVRDLASHLRDPVMKAYFMFLSVALKPLAEFNIAFQSEGVQIHRLEEEMCRLIRRFLGYLIPARAILDVPLREVNYGEGHQLEDEDLFIGAETKAFIRNAQVPVSSKKKIFQTVRTFYEAVLRKMFNCFPLDSQLLKDLRALDPASRLDITPGTGSD</sequence>
<reference evidence="1 2" key="1">
    <citation type="journal article" date="2022" name="bioRxiv">
        <title>An ancient truncated duplication of the anti-Mullerian hormone receptor type 2 gene is a potential conserved master sex determinant in the Pangasiidae catfish family.</title>
        <authorList>
            <person name="Wen M."/>
            <person name="Pan Q."/>
            <person name="Jouanno E."/>
            <person name="Montfort J."/>
            <person name="Zahm M."/>
            <person name="Cabau C."/>
            <person name="Klopp C."/>
            <person name="Iampietro C."/>
            <person name="Roques C."/>
            <person name="Bouchez O."/>
            <person name="Castinel A."/>
            <person name="Donnadieu C."/>
            <person name="Parrinello H."/>
            <person name="Poncet C."/>
            <person name="Belmonte E."/>
            <person name="Gautier V."/>
            <person name="Avarre J.-C."/>
            <person name="Dugue R."/>
            <person name="Gustiano R."/>
            <person name="Ha T.T.T."/>
            <person name="Campet M."/>
            <person name="Sriphairoj K."/>
            <person name="Ribolli J."/>
            <person name="de Almeida F.L."/>
            <person name="Desvignes T."/>
            <person name="Postlethwait J.H."/>
            <person name="Bucao C.F."/>
            <person name="Robinson-Rechavi M."/>
            <person name="Bobe J."/>
            <person name="Herpin A."/>
            <person name="Guiguen Y."/>
        </authorList>
    </citation>
    <scope>NUCLEOTIDE SEQUENCE [LARGE SCALE GENOMIC DNA]</scope>
    <source>
        <strain evidence="1">YG-Dec2019</strain>
    </source>
</reference>